<protein>
    <recommendedName>
        <fullName evidence="4">Anti-sigma-D factor RsdA sigma factor binding region domain-containing protein</fullName>
    </recommendedName>
</protein>
<accession>A0ABS9Q4Y4</accession>
<comment type="caution">
    <text evidence="2">The sequence shown here is derived from an EMBL/GenBank/DDBJ whole genome shotgun (WGS) entry which is preliminary data.</text>
</comment>
<evidence type="ECO:0000256" key="1">
    <source>
        <dbReference type="SAM" id="MobiDB-lite"/>
    </source>
</evidence>
<proteinExistence type="predicted"/>
<dbReference type="Proteomes" id="UP001521931">
    <property type="component" value="Unassembled WGS sequence"/>
</dbReference>
<dbReference type="RefSeq" id="WP_239265377.1">
    <property type="nucleotide sequence ID" value="NZ_JAKRCV010000051.1"/>
</dbReference>
<feature type="compositionally biased region" description="Polar residues" evidence="1">
    <location>
        <begin position="214"/>
        <end position="234"/>
    </location>
</feature>
<evidence type="ECO:0000313" key="2">
    <source>
        <dbReference type="EMBL" id="MCG7322930.1"/>
    </source>
</evidence>
<feature type="compositionally biased region" description="Low complexity" evidence="1">
    <location>
        <begin position="240"/>
        <end position="289"/>
    </location>
</feature>
<feature type="compositionally biased region" description="Polar residues" evidence="1">
    <location>
        <begin position="294"/>
        <end position="308"/>
    </location>
</feature>
<reference evidence="2 3" key="1">
    <citation type="submission" date="2022-02" db="EMBL/GenBank/DDBJ databases">
        <title>Uncovering new skin microbiome diversity through culturing and metagenomics.</title>
        <authorList>
            <person name="Conlan S."/>
            <person name="Deming C."/>
            <person name="Nisc Comparative Sequencing Program N."/>
            <person name="Segre J.A."/>
        </authorList>
    </citation>
    <scope>NUCLEOTIDE SEQUENCE [LARGE SCALE GENOMIC DNA]</scope>
    <source>
        <strain evidence="2 3">ACRQZ</strain>
    </source>
</reference>
<name>A0ABS9Q4Y4_9MICO</name>
<evidence type="ECO:0000313" key="3">
    <source>
        <dbReference type="Proteomes" id="UP001521931"/>
    </source>
</evidence>
<evidence type="ECO:0008006" key="4">
    <source>
        <dbReference type="Google" id="ProtNLM"/>
    </source>
</evidence>
<feature type="region of interest" description="Disordered" evidence="1">
    <location>
        <begin position="195"/>
        <end position="334"/>
    </location>
</feature>
<dbReference type="EMBL" id="JAKRCV010000051">
    <property type="protein sequence ID" value="MCG7322930.1"/>
    <property type="molecule type" value="Genomic_DNA"/>
</dbReference>
<gene>
    <name evidence="2" type="ORF">MHL29_13685</name>
</gene>
<sequence length="334" mass="34132">MNRRPDGTPQPSLRLVRDDDELVQQIADRREIVEHDDPVLAMLEGWATEIDQDLPEDLAEGALRPLPSRRTVIVTRAGVAASVAAVVLSGVTVAAAASEGGLAGFVSKVERGVEKGVAAPRPADAAVLATADATSHGPDGHSVRTALNLASQRLKAGDRDAAAAVLSLVEDQVRRDPSLLGEGEHALLAAVRQDLSGSGSGDDGMVLADPPRTASASASPTRPGSRSPDRSGTGSPAAGPVTTRPSSSPSTSPTSTPTPTTSPSSPTQTPTTQPTVPTTQPTTQPTTSRVESRTPASGRTFGTTQQRTPARDRSTSLTVAPSAARSGGHGGDQP</sequence>
<organism evidence="2 3">
    <name type="scientific">Arsenicicoccus bolidensis</name>
    <dbReference type="NCBI Taxonomy" id="229480"/>
    <lineage>
        <taxon>Bacteria</taxon>
        <taxon>Bacillati</taxon>
        <taxon>Actinomycetota</taxon>
        <taxon>Actinomycetes</taxon>
        <taxon>Micrococcales</taxon>
        <taxon>Intrasporangiaceae</taxon>
        <taxon>Arsenicicoccus</taxon>
    </lineage>
</organism>
<keyword evidence="3" id="KW-1185">Reference proteome</keyword>